<gene>
    <name evidence="1" type="ORF">Tci_057333</name>
</gene>
<dbReference type="EMBL" id="BKCJ010009091">
    <property type="protein sequence ID" value="GEU85355.1"/>
    <property type="molecule type" value="Genomic_DNA"/>
</dbReference>
<comment type="caution">
    <text evidence="1">The sequence shown here is derived from an EMBL/GenBank/DDBJ whole genome shotgun (WGS) entry which is preliminary data.</text>
</comment>
<proteinExistence type="predicted"/>
<accession>A0A6L2NL50</accession>
<name>A0A6L2NL50_TANCI</name>
<dbReference type="AlphaFoldDB" id="A0A6L2NL50"/>
<protein>
    <submittedName>
        <fullName evidence="1">Uncharacterized protein</fullName>
    </submittedName>
</protein>
<organism evidence="1">
    <name type="scientific">Tanacetum cinerariifolium</name>
    <name type="common">Dalmatian daisy</name>
    <name type="synonym">Chrysanthemum cinerariifolium</name>
    <dbReference type="NCBI Taxonomy" id="118510"/>
    <lineage>
        <taxon>Eukaryota</taxon>
        <taxon>Viridiplantae</taxon>
        <taxon>Streptophyta</taxon>
        <taxon>Embryophyta</taxon>
        <taxon>Tracheophyta</taxon>
        <taxon>Spermatophyta</taxon>
        <taxon>Magnoliopsida</taxon>
        <taxon>eudicotyledons</taxon>
        <taxon>Gunneridae</taxon>
        <taxon>Pentapetalae</taxon>
        <taxon>asterids</taxon>
        <taxon>campanulids</taxon>
        <taxon>Asterales</taxon>
        <taxon>Asteraceae</taxon>
        <taxon>Asteroideae</taxon>
        <taxon>Anthemideae</taxon>
        <taxon>Anthemidinae</taxon>
        <taxon>Tanacetum</taxon>
    </lineage>
</organism>
<evidence type="ECO:0000313" key="1">
    <source>
        <dbReference type="EMBL" id="GEU85355.1"/>
    </source>
</evidence>
<sequence length="189" mass="21322">MPVIPSVSREATFPDVVTFQFPYKSDSVATFPDVVTFQFPYNCESVQVPVVVTAEEVGAKAIDNNILTNLLPPGYNNIVCMTEVVLDYSCPFCYLACASYKEDEKYKVVNVSYNKIDAFSPQIFGILAGEEKKMFFCHKALPRTKIDEDQTQLAHHLGHVPMLQVPAVELSDTANYLRSFMGQLWKRSY</sequence>
<reference evidence="1" key="1">
    <citation type="journal article" date="2019" name="Sci. Rep.">
        <title>Draft genome of Tanacetum cinerariifolium, the natural source of mosquito coil.</title>
        <authorList>
            <person name="Yamashiro T."/>
            <person name="Shiraishi A."/>
            <person name="Satake H."/>
            <person name="Nakayama K."/>
        </authorList>
    </citation>
    <scope>NUCLEOTIDE SEQUENCE</scope>
</reference>